<feature type="region of interest" description="Disordered" evidence="2">
    <location>
        <begin position="677"/>
        <end position="710"/>
    </location>
</feature>
<evidence type="ECO:0000256" key="1">
    <source>
        <dbReference type="SAM" id="Coils"/>
    </source>
</evidence>
<proteinExistence type="predicted"/>
<name>A0A1Q3DKV3_9VIRU</name>
<reference evidence="3" key="1">
    <citation type="submission" date="2017-01" db="EMBL/GenBank/DDBJ databases">
        <title>Draft genome sequence of uncultured bacilliform virus purified from snow crab.</title>
        <authorList>
            <person name="Takano T."/>
        </authorList>
    </citation>
    <scope>NUCLEOTIDE SEQUENCE</scope>
    <source>
        <strain evidence="3">Isolate_1</strain>
    </source>
</reference>
<sequence>MTYGELIRNGEKNHLEWLNCSAIALGRSFNMTTFYAIDSMLKSSDALADMYTAFIKLLGTSPNTRIKVKSTLMDSIFNTRMKQVETIMGLLSPTAFVNQELPTNPKERAKYEMKALSVFRGINSGQLNINDTPGVVSFATSILRRTGGLSLYHMSIVDRLSCNGPDTRIKGAVSLEVGDWKKCDNSVFSKRSPRLLEYSVEQGLDLEKCVGPMARFVPNGTKNLYLSVDDDPSCKRLAYAERPEAPSEFLTMSAIGNLYGQTDVLLGVVHRIINEEKEQVSSINAYRKIMKKNRRKFTKTPFGADITQNTNYPLISGAIVHRARRIRNSVAFLMSSISRQHDISPTIQCNKTKVSVDTFPCLLETAAVLANSANSLRDIENRLQAAYAELTMFKEIEDRHMSETQFVVQATCVALSIYVNEVRIEDLLRRVVDTEINNLKISRRHVTESLKAVNGLHIRVLGMIHSVSSEIDDSKRKLCTEMKGEGTEQHFIEHPATGMMLKVDDETGFGTSTAYAERAVVTSIQHNQSRIMRSKLQAMRCEKYDVLDVFSMGDHDIKNMSSICERLARALVTHVQAAMPQTRVTDTTATIDAMDIDNNTTPLVKRIPFIPIIHENRYQTTNDDVTTSGGPTESQVAQSELAKQEANDLNCILAINTKHKFVSHNQAATVAIFNGSGVERSSPITPENERKNSSESYHNMSSITNHLPLSDPVLSELPAQSIPTGKKDMTSVQKLKQYASRISMDMKNTKEYKLLTEINNRVSAALSHLDILEQKSFFEGTELDPTVVTSISQAHTDKNAAVHNFRQLLQTLEAHTPDPSMATVSLPITSDTSSVKDPPLSQRDYFQQAYDTLHTAENNDTDLVEQEVNANKIMEQESTVRIPLLIASSDFSNVLRGAVDKISEYFQKITLLSDKIDVDAKDTLSSSLKAYQHLVSDDKDKLNSLLDEFPEMYKSEDDSIRTAITILENKCAEFDLQNQSSRKIIIETQHRLDMSSDNAELNDILNFNQSVTATNKFLNSLEKFASEQSGPVFIPESKNPNNPPQSYISTSESTINAINIGQEGVSVNYDNVLASFPRPEPKHNGDKILIPFIDLHTERIDSVNVMINIITDRIQKLKLRLKKSAEEAIALNNQRNDINNLYLSQSKSRHEEIQNNVDIASGAARAALVRDEGQTPLIMGLGLKVDQLLARVERVGGMLSETEQPEEIPIKTKTTTSTASVKTFSNPSSYSCFMKPMHEVFTRIGAYFSKYKKGPLNSTHGYSDSDSQLMSMLDLSSFVLAATSRSAGSSPPEDTPSSIIPGICELCAMVISNMHVGVHESPHSFNFEDKRSSERMTSMLNAAMTSGDNASVIHDILSMLEGNNGHVKSLSFIQRQKVACLTPVNTLIGSFSGNINPNTVLIPTSELFSCPGVDADKFRSVVNRNVDNKVADAPKTSASIVETLARTSPGAEKLFYPFKDQVRHFNSVSDAIIANMNSDASSQLNTTCDQGLVQVDEKTAMPIFVGRVDGTSKVSITRIGTGGIPEHNGESAPYVDMNAKFMVAPGSLLNAKKNAMLILNRLSDINNVRHFDTDVHVAGANSAWRIEEVVNAASAGTTNMANNRKMILLGSISAVATQKAAKHGDDPTAMLSTTSSIRNLVNDIFPSPLSSGTDAADAAFSTQLAYRYRLFKSSRGDDEENHSTMSPMTLLNGMRRYKDSLSNMYPSGSCETLKQSMANVPNRNNPLNHEYPVSTPLVDQLIAASPVNKLSVEAMTDSVVDMLSAVSSIVGRQRQHNIKPLPPAILSMASSGRPATSSSSRNYLIDAVSKISQDAFISNRGGYGESALSAFLSTSSSNHSQDLDSQNNAAKTILSSILNGTVELNKRLDRLGAGEGSAAREEYLTMRRNATTTILQLNEDELSYRINSIGNQLDNIQLRNALSDMKKSMSGSSSMPLSALLSRKDALTGHLSRTQDSALAAIDKFNTTPLLVRHMLLDTHKTPVPIAMEVRATLRHPKAITASALLSEASPLLTEIVLHNVRDAPSERGVDRFLTMAYLVKQAKRFDGVDPMFPAAITGATHLMLSSMESTHNNSHMLNNIKLHMNDTSSFLKNIERYEKMLDLYGDSYDMSHRQNCNCPFPLHHDFRPSVDEQLVCSFAYARPEVNTLEIAATPYQANKILNDKHYIMALSKVDTRITGAALLKKVSEWTEMRMNVSYNGVFEPSRRSLSNSGFTTAGVNLDVIVRPKNVKSVLGILECHRNHICTVDAKTTIASTAPSAFQYTDDNTTCIASELVQNALPHNRYIQKSTISAPILILSNVLVQSITELGKVINADLREILATSVPETILADTKNMLNTLSTISLEGSEDMEPGDNEIPSAPKLMANSLKQELYRNLTYNKVNVADVPFASSGNGPLAYDYLLSTEKSSSENIIEHSAATALASSPSSSSSLRNNLGMLIETVARQVNDTEFRNILRDMENRITHERKSCHSSDTPFSRAIYQEYNKLVAFLSVLRHNITPALMTGQLGEKVAIYLSLLSSKSRLENFLQYGLSNSSSVDLSHLKPLCGNSTKNIEDTFMYRNVNPVLIMALPENFTALLNKNNVILN</sequence>
<protein>
    <submittedName>
        <fullName evidence="3">Capsid protein</fullName>
    </submittedName>
</protein>
<organism evidence="3">
    <name type="scientific">Chionoecetes opilio bacilliform virus</name>
    <dbReference type="NCBI Taxonomy" id="1825681"/>
    <lineage>
        <taxon>Viruses</taxon>
        <taxon>Viruses incertae sedis</taxon>
        <taxon>Naldaviricetes</taxon>
        <taxon>Nimaviridae</taxon>
    </lineage>
</organism>
<accession>A0A1Q3DKV3</accession>
<feature type="coiled-coil region" evidence="1">
    <location>
        <begin position="1107"/>
        <end position="1134"/>
    </location>
</feature>
<keyword evidence="1" id="KW-0175">Coiled coil</keyword>
<evidence type="ECO:0000313" key="3">
    <source>
        <dbReference type="EMBL" id="GAV93130.1"/>
    </source>
</evidence>
<feature type="compositionally biased region" description="Polar residues" evidence="2">
    <location>
        <begin position="694"/>
        <end position="707"/>
    </location>
</feature>
<gene>
    <name evidence="3" type="ORF">SCV_005</name>
</gene>
<comment type="caution">
    <text evidence="3">The sequence shown here is derived from an EMBL/GenBank/DDBJ whole genome shotgun (WGS) entry which is preliminary data.</text>
</comment>
<evidence type="ECO:0000256" key="2">
    <source>
        <dbReference type="SAM" id="MobiDB-lite"/>
    </source>
</evidence>
<dbReference type="EMBL" id="BDLS01000001">
    <property type="protein sequence ID" value="GAV93130.1"/>
    <property type="molecule type" value="Genomic_DNA"/>
</dbReference>